<keyword evidence="11" id="KW-0966">Cell projection</keyword>
<name>A0A6S6QMB9_9HYPH</name>
<dbReference type="InterPro" id="IPR006303">
    <property type="entry name" value="FliR"/>
</dbReference>
<keyword evidence="7 10" id="KW-0472">Membrane</keyword>
<feature type="transmembrane region" description="Helical" evidence="10">
    <location>
        <begin position="6"/>
        <end position="27"/>
    </location>
</feature>
<evidence type="ECO:0000256" key="5">
    <source>
        <dbReference type="ARBA" id="ARBA00022692"/>
    </source>
</evidence>
<dbReference type="PANTHER" id="PTHR30065:SF8">
    <property type="entry name" value="FLAGELLAR BIOSYNTHETIC PROTEIN FLIR"/>
    <property type="match status" value="1"/>
</dbReference>
<dbReference type="PRINTS" id="PR00953">
    <property type="entry name" value="TYPE3IMRPROT"/>
</dbReference>
<dbReference type="InterPro" id="IPR002010">
    <property type="entry name" value="T3SS_IM_R"/>
</dbReference>
<feature type="transmembrane region" description="Helical" evidence="10">
    <location>
        <begin position="189"/>
        <end position="207"/>
    </location>
</feature>
<evidence type="ECO:0000256" key="2">
    <source>
        <dbReference type="ARBA" id="ARBA00009772"/>
    </source>
</evidence>
<gene>
    <name evidence="11" type="primary">fliR</name>
    <name evidence="11" type="ORF">IZ6_23290</name>
</gene>
<dbReference type="Pfam" id="PF01311">
    <property type="entry name" value="Bac_export_1"/>
    <property type="match status" value="1"/>
</dbReference>
<proteinExistence type="inferred from homology"/>
<evidence type="ECO:0000256" key="6">
    <source>
        <dbReference type="ARBA" id="ARBA00022989"/>
    </source>
</evidence>
<feature type="transmembrane region" description="Helical" evidence="10">
    <location>
        <begin position="122"/>
        <end position="149"/>
    </location>
</feature>
<dbReference type="GO" id="GO:0005886">
    <property type="term" value="C:plasma membrane"/>
    <property type="evidence" value="ECO:0007669"/>
    <property type="project" value="UniProtKB-SubCell"/>
</dbReference>
<evidence type="ECO:0000256" key="9">
    <source>
        <dbReference type="NCBIfam" id="TIGR01400"/>
    </source>
</evidence>
<feature type="transmembrane region" description="Helical" evidence="10">
    <location>
        <begin position="65"/>
        <end position="84"/>
    </location>
</feature>
<protein>
    <recommendedName>
        <fullName evidence="3 9">Flagellar biosynthetic protein FliR</fullName>
    </recommendedName>
</protein>
<evidence type="ECO:0000313" key="11">
    <source>
        <dbReference type="EMBL" id="BCJ91594.1"/>
    </source>
</evidence>
<dbReference type="PANTHER" id="PTHR30065">
    <property type="entry name" value="FLAGELLAR BIOSYNTHETIC PROTEIN FLIR"/>
    <property type="match status" value="1"/>
</dbReference>
<feature type="transmembrane region" description="Helical" evidence="10">
    <location>
        <begin position="213"/>
        <end position="243"/>
    </location>
</feature>
<evidence type="ECO:0000256" key="7">
    <source>
        <dbReference type="ARBA" id="ARBA00023136"/>
    </source>
</evidence>
<keyword evidence="11" id="KW-0969">Cilium</keyword>
<evidence type="ECO:0000256" key="4">
    <source>
        <dbReference type="ARBA" id="ARBA00022475"/>
    </source>
</evidence>
<dbReference type="EMBL" id="AP023361">
    <property type="protein sequence ID" value="BCJ91594.1"/>
    <property type="molecule type" value="Genomic_DNA"/>
</dbReference>
<feature type="transmembrane region" description="Helical" evidence="10">
    <location>
        <begin position="39"/>
        <end position="59"/>
    </location>
</feature>
<evidence type="ECO:0000256" key="1">
    <source>
        <dbReference type="ARBA" id="ARBA00002578"/>
    </source>
</evidence>
<dbReference type="NCBIfam" id="TIGR01400">
    <property type="entry name" value="fliR"/>
    <property type="match status" value="1"/>
</dbReference>
<evidence type="ECO:0000256" key="8">
    <source>
        <dbReference type="ARBA" id="ARBA00023143"/>
    </source>
</evidence>
<dbReference type="GO" id="GO:0044780">
    <property type="term" value="P:bacterial-type flagellum assembly"/>
    <property type="evidence" value="ECO:0007669"/>
    <property type="project" value="UniProtKB-UniRule"/>
</dbReference>
<dbReference type="Proteomes" id="UP000515317">
    <property type="component" value="Chromosome"/>
</dbReference>
<comment type="subcellular location">
    <subcellularLocation>
        <location evidence="10">Cell membrane</location>
        <topology evidence="10">Multi-pass membrane protein</topology>
    </subcellularLocation>
    <subcellularLocation>
        <location evidence="10">Bacterial flagellum basal body</location>
    </subcellularLocation>
</comment>
<reference evidence="11 12" key="1">
    <citation type="submission" date="2020-08" db="EMBL/GenBank/DDBJ databases">
        <title>Genome sequence of Rhizobiales bacterium strain IZ6.</title>
        <authorList>
            <person name="Nakai R."/>
            <person name="Naganuma T."/>
        </authorList>
    </citation>
    <scope>NUCLEOTIDE SEQUENCE [LARGE SCALE GENOMIC DNA]</scope>
    <source>
        <strain evidence="11 12">IZ6</strain>
    </source>
</reference>
<sequence>MSFQILPELSFAFMLIFSRIGTMVMLLPGLGERSFPVRVRLSVALILTLVFFPLASSFYPTPFTGVVQVIGLLIGEIAIGFVLGIGGRMMLGALQTAGTIIANQLGLAFVTSLDPSQGQQGALIGTFLSLLAVALIFATDLHYLVIAALGHSYEIFRPGVFPDAGDAGKYVAELAAGSFKIAVQISAPILIFGLIFNVGLGVLARLMPQMQVFFIAMPASIILGFAVLALVLAAMMGVYLSYLEGGLNALLQR</sequence>
<evidence type="ECO:0000256" key="10">
    <source>
        <dbReference type="RuleBase" id="RU362071"/>
    </source>
</evidence>
<dbReference type="GO" id="GO:0009425">
    <property type="term" value="C:bacterial-type flagellum basal body"/>
    <property type="evidence" value="ECO:0007669"/>
    <property type="project" value="UniProtKB-SubCell"/>
</dbReference>
<dbReference type="KEGG" id="tso:IZ6_23290"/>
<keyword evidence="8 10" id="KW-0975">Bacterial flagellum</keyword>
<keyword evidence="6 10" id="KW-1133">Transmembrane helix</keyword>
<dbReference type="GO" id="GO:0006605">
    <property type="term" value="P:protein targeting"/>
    <property type="evidence" value="ECO:0007669"/>
    <property type="project" value="UniProtKB-UniRule"/>
</dbReference>
<keyword evidence="11" id="KW-0282">Flagellum</keyword>
<organism evidence="11 12">
    <name type="scientific">Terrihabitans soli</name>
    <dbReference type="NCBI Taxonomy" id="708113"/>
    <lineage>
        <taxon>Bacteria</taxon>
        <taxon>Pseudomonadati</taxon>
        <taxon>Pseudomonadota</taxon>
        <taxon>Alphaproteobacteria</taxon>
        <taxon>Hyphomicrobiales</taxon>
        <taxon>Terrihabitans</taxon>
    </lineage>
</organism>
<evidence type="ECO:0000313" key="12">
    <source>
        <dbReference type="Proteomes" id="UP000515317"/>
    </source>
</evidence>
<comment type="function">
    <text evidence="1 10">Role in flagellar biosynthesis.</text>
</comment>
<keyword evidence="12" id="KW-1185">Reference proteome</keyword>
<comment type="similarity">
    <text evidence="2 10">Belongs to the FliR/MopE/SpaR family.</text>
</comment>
<accession>A0A6S6QMB9</accession>
<keyword evidence="4 10" id="KW-1003">Cell membrane</keyword>
<keyword evidence="5 10" id="KW-0812">Transmembrane</keyword>
<evidence type="ECO:0000256" key="3">
    <source>
        <dbReference type="ARBA" id="ARBA00021717"/>
    </source>
</evidence>
<dbReference type="AlphaFoldDB" id="A0A6S6QMB9"/>